<dbReference type="PANTHER" id="PTHR45736">
    <property type="entry name" value="ZINC FINGER MYM-TYPE PROTEIN"/>
    <property type="match status" value="1"/>
</dbReference>
<dbReference type="PANTHER" id="PTHR45736:SF6">
    <property type="entry name" value="ZINC FINGER MYM-TYPE PROTEIN 2"/>
    <property type="match status" value="1"/>
</dbReference>
<feature type="domain" description="TRASH" evidence="9">
    <location>
        <begin position="511"/>
        <end position="550"/>
    </location>
</feature>
<comment type="caution">
    <text evidence="10">The sequence shown here is derived from an EMBL/GenBank/DDBJ whole genome shotgun (WGS) entry which is preliminary data.</text>
</comment>
<proteinExistence type="predicted"/>
<protein>
    <submittedName>
        <fullName evidence="10">Zinc finger MYM-type protein 2</fullName>
    </submittedName>
</protein>
<keyword evidence="3" id="KW-0479">Metal-binding</keyword>
<evidence type="ECO:0000256" key="3">
    <source>
        <dbReference type="ARBA" id="ARBA00022723"/>
    </source>
</evidence>
<evidence type="ECO:0000256" key="5">
    <source>
        <dbReference type="ARBA" id="ARBA00022771"/>
    </source>
</evidence>
<feature type="compositionally biased region" description="Low complexity" evidence="8">
    <location>
        <begin position="354"/>
        <end position="369"/>
    </location>
</feature>
<feature type="domain" description="TRASH" evidence="9">
    <location>
        <begin position="418"/>
        <end position="458"/>
    </location>
</feature>
<feature type="domain" description="TRASH" evidence="9">
    <location>
        <begin position="376"/>
        <end position="412"/>
    </location>
</feature>
<feature type="domain" description="TRASH" evidence="9">
    <location>
        <begin position="704"/>
        <end position="739"/>
    </location>
</feature>
<name>A0AAD3N6U6_LATJO</name>
<feature type="region of interest" description="Disordered" evidence="8">
    <location>
        <begin position="1321"/>
        <end position="1351"/>
    </location>
</feature>
<dbReference type="InterPro" id="IPR011017">
    <property type="entry name" value="TRASH_dom"/>
</dbReference>
<evidence type="ECO:0000256" key="4">
    <source>
        <dbReference type="ARBA" id="ARBA00022737"/>
    </source>
</evidence>
<feature type="region of interest" description="Disordered" evidence="8">
    <location>
        <begin position="997"/>
        <end position="1064"/>
    </location>
</feature>
<feature type="region of interest" description="Disordered" evidence="8">
    <location>
        <begin position="1079"/>
        <end position="1120"/>
    </location>
</feature>
<feature type="compositionally biased region" description="Low complexity" evidence="8">
    <location>
        <begin position="221"/>
        <end position="231"/>
    </location>
</feature>
<keyword evidence="6" id="KW-0862">Zinc</keyword>
<dbReference type="GO" id="GO:0008270">
    <property type="term" value="F:zinc ion binding"/>
    <property type="evidence" value="ECO:0007669"/>
    <property type="project" value="UniProtKB-KW"/>
</dbReference>
<keyword evidence="5" id="KW-0863">Zinc-finger</keyword>
<dbReference type="InterPro" id="IPR021893">
    <property type="entry name" value="ZMYM2-like_C"/>
</dbReference>
<dbReference type="SMART" id="SM00746">
    <property type="entry name" value="TRASH"/>
    <property type="match status" value="10"/>
</dbReference>
<reference evidence="10" key="1">
    <citation type="submission" date="2022-08" db="EMBL/GenBank/DDBJ databases">
        <title>Genome sequencing of akame (Lates japonicus).</title>
        <authorList>
            <person name="Hashiguchi Y."/>
            <person name="Takahashi H."/>
        </authorList>
    </citation>
    <scope>NUCLEOTIDE SEQUENCE</scope>
    <source>
        <strain evidence="10">Kochi</strain>
    </source>
</reference>
<evidence type="ECO:0000313" key="11">
    <source>
        <dbReference type="Proteomes" id="UP001279410"/>
    </source>
</evidence>
<dbReference type="Pfam" id="PF06467">
    <property type="entry name" value="zf-FCS"/>
    <property type="match status" value="6"/>
</dbReference>
<keyword evidence="4" id="KW-0677">Repeat</keyword>
<dbReference type="SUPFAM" id="SSF57716">
    <property type="entry name" value="Glucocorticoid receptor-like (DNA-binding domain)"/>
    <property type="match status" value="1"/>
</dbReference>
<feature type="compositionally biased region" description="Acidic residues" evidence="8">
    <location>
        <begin position="1009"/>
        <end position="1019"/>
    </location>
</feature>
<feature type="domain" description="TRASH" evidence="9">
    <location>
        <begin position="750"/>
        <end position="785"/>
    </location>
</feature>
<feature type="compositionally biased region" description="Basic and acidic residues" evidence="8">
    <location>
        <begin position="1145"/>
        <end position="1154"/>
    </location>
</feature>
<feature type="compositionally biased region" description="Polar residues" evidence="8">
    <location>
        <begin position="309"/>
        <end position="347"/>
    </location>
</feature>
<dbReference type="Proteomes" id="UP001279410">
    <property type="component" value="Unassembled WGS sequence"/>
</dbReference>
<feature type="domain" description="TRASH" evidence="9">
    <location>
        <begin position="556"/>
        <end position="594"/>
    </location>
</feature>
<dbReference type="EMBL" id="BRZM01000083">
    <property type="protein sequence ID" value="GLD65809.1"/>
    <property type="molecule type" value="Genomic_DNA"/>
</dbReference>
<evidence type="ECO:0000256" key="6">
    <source>
        <dbReference type="ARBA" id="ARBA00022833"/>
    </source>
</evidence>
<evidence type="ECO:0000256" key="1">
    <source>
        <dbReference type="ARBA" id="ARBA00022499"/>
    </source>
</evidence>
<dbReference type="InterPro" id="IPR057926">
    <property type="entry name" value="QRICH1_dom"/>
</dbReference>
<dbReference type="Pfam" id="PF25561">
    <property type="entry name" value="QRICH1"/>
    <property type="match status" value="1"/>
</dbReference>
<gene>
    <name evidence="10" type="ORF">AKAME5_001725400</name>
</gene>
<feature type="compositionally biased region" description="Acidic residues" evidence="8">
    <location>
        <begin position="1027"/>
        <end position="1048"/>
    </location>
</feature>
<evidence type="ECO:0000256" key="8">
    <source>
        <dbReference type="SAM" id="MobiDB-lite"/>
    </source>
</evidence>
<feature type="domain" description="TRASH" evidence="9">
    <location>
        <begin position="604"/>
        <end position="640"/>
    </location>
</feature>
<feature type="compositionally biased region" description="Low complexity" evidence="8">
    <location>
        <begin position="182"/>
        <end position="201"/>
    </location>
</feature>
<feature type="region of interest" description="Disordered" evidence="8">
    <location>
        <begin position="41"/>
        <end position="239"/>
    </location>
</feature>
<feature type="compositionally biased region" description="Acidic residues" evidence="8">
    <location>
        <begin position="1337"/>
        <end position="1347"/>
    </location>
</feature>
<dbReference type="Pfam" id="PF12012">
    <property type="entry name" value="DUF3504"/>
    <property type="match status" value="1"/>
</dbReference>
<feature type="region of interest" description="Disordered" evidence="8">
    <location>
        <begin position="1140"/>
        <end position="1161"/>
    </location>
</feature>
<keyword evidence="1" id="KW-1017">Isopeptide bond</keyword>
<evidence type="ECO:0000313" key="10">
    <source>
        <dbReference type="EMBL" id="GLD65809.1"/>
    </source>
</evidence>
<evidence type="ECO:0000256" key="2">
    <source>
        <dbReference type="ARBA" id="ARBA00022553"/>
    </source>
</evidence>
<dbReference type="InterPro" id="IPR051284">
    <property type="entry name" value="ZnF_MYMT-QRICH1"/>
</dbReference>
<feature type="compositionally biased region" description="Polar residues" evidence="8">
    <location>
        <begin position="109"/>
        <end position="120"/>
    </location>
</feature>
<feature type="compositionally biased region" description="Polar residues" evidence="8">
    <location>
        <begin position="277"/>
        <end position="297"/>
    </location>
</feature>
<keyword evidence="2" id="KW-0597">Phosphoprotein</keyword>
<sequence>METWPLLLHLLSRNCPPFIVFSCGKYNQKVVALAMDGESEPNPAIAEEAGERVEPMDATPSPQQQTTPHSEEAGEAVSMATEDGATKEGSTEDNDDDVVLVGEEAPQPSAITLTQDTPSTDCLEVPAAVASMDMSTAAMPSKTPSPPASSNASMVEAPPKPPTTAAEPIVIDDEDDSEQKDASSTSPAPPGGSSVSHSPGALSSTEPDSEIRIASVTTLGSSSQKGSSTVSAVNTPPHSADVQADMNLMITSVTSLQGGAVAVTAAGEGQVEENGLQISNAFSLNPDTPSGRPTASFNPGRGSGPMGQLVQNGDTGTHNRADSWISQSASVPRNQKQTGVDSPSPATSLPKPPGQSSSSTSSSGSQPQPRTVKVTCANCKKPLKKGQTAYQRKGSTHLFCSTTCLSAFSHKPAPKKSCTMCKKDITNMKGTIVAQVDSSESFQEFCSTGCLGAYENKQNPPKSGLKTKCTVCGKLTEIRHEVSFKTVTHKICSDACFNVYRRANGLIMNCCEQCGDYLPSRASANHFLLVDGQQKRFCCQNCIREYKQAHSKLASCLTCKTLIKTGEVLHSLGAGGTMGSYCSVNCMNKGKLASTSFINTEPTCHFCKRNSLPQYQATLPEGNILNFCSSQCVTKFQNATLQTATNGQTPLSTTNNTVQLKCNYCRGAFSLKPETLEWEDKVYQFCSKTCCEDYKKLHCIVTFCEYCQEEKTLHETVKFSGVKRPFCSEGCKLLYKQDFIKRLGLKCVSCNHCNQLCKRAVTRQLGGMTRDFCSEACAKKFHDWYYKAARCDCCKVQGNLTESVMWRTEMKHFCDQECLLKFYCQQNEPIMVTQKGPENTSMGFEVQGAKLGVINQGTVAYTSGGLVRDVKNKAVLCKPLTLTKATYCKPHMQSKLLQTDVDDGVKREYVPVPIPVPVFIPMPMNMYSQVTPTPVSLPVPVPVPVFLPTTLQGAEQIVQTISELKNKVPSDPLEADLLSMAEMIAEDQKPDVKLVKMEHGADESSSSSSEEEEEKEEDEKEAKKEDEGEEKEEKEEEEKYEPDLDLEADFPQASDPVPVLEGMDEDMGFALPPVLAEEREELAPRPQPRRQGNKRRAVEESSDSASSSSSHPAGRCSEGRSLPLKARYGINAWKRWALSPSDQSDDTKVKDGSKSSRSKSNLLSLSSEELNVALSQFVREVCRPSGERYSPDSILYLCLGIQQHLHAKGRKDDLFSDVCYQQFGEELNKVLKDWQPSVLPDGSLWGRVQEQSLWSSRQLGEQSPAALLRSLVYLNTKYFGLRTVEQHLRLSFANVYGPDTVHPVTKETNVCIRVPSISQDHHVQTESRKRKRKLEEGDKEYEPDDDSGGSTVRCPVEKHECHLYELYRSKCPASLRERLDVFYVQLDPASSLDDPLWFNSTPLERRILESLLTRVLLHLLTLLADLLFPPGEGTSTTEILKSHHSVDGKKGVEFFGVNRYCSQAKNRCTTEDFGSEGQESGLIPGQKKRTKPCVLSLVKTRLPHCGAGGKATYPTCCVSF</sequence>
<keyword evidence="7" id="KW-0832">Ubl conjugation</keyword>
<evidence type="ECO:0000256" key="7">
    <source>
        <dbReference type="ARBA" id="ARBA00022843"/>
    </source>
</evidence>
<organism evidence="10 11">
    <name type="scientific">Lates japonicus</name>
    <name type="common">Japanese lates</name>
    <dbReference type="NCBI Taxonomy" id="270547"/>
    <lineage>
        <taxon>Eukaryota</taxon>
        <taxon>Metazoa</taxon>
        <taxon>Chordata</taxon>
        <taxon>Craniata</taxon>
        <taxon>Vertebrata</taxon>
        <taxon>Euteleostomi</taxon>
        <taxon>Actinopterygii</taxon>
        <taxon>Neopterygii</taxon>
        <taxon>Teleostei</taxon>
        <taxon>Neoteleostei</taxon>
        <taxon>Acanthomorphata</taxon>
        <taxon>Carangaria</taxon>
        <taxon>Carangaria incertae sedis</taxon>
        <taxon>Centropomidae</taxon>
        <taxon>Lates</taxon>
    </lineage>
</organism>
<dbReference type="InterPro" id="IPR010507">
    <property type="entry name" value="Znf_MYM"/>
</dbReference>
<accession>A0AAD3N6U6</accession>
<evidence type="ECO:0000259" key="9">
    <source>
        <dbReference type="SMART" id="SM00746"/>
    </source>
</evidence>
<keyword evidence="11" id="KW-1185">Reference proteome</keyword>
<feature type="domain" description="TRASH" evidence="9">
    <location>
        <begin position="791"/>
        <end position="826"/>
    </location>
</feature>
<feature type="domain" description="TRASH" evidence="9">
    <location>
        <begin position="662"/>
        <end position="698"/>
    </location>
</feature>
<feature type="region of interest" description="Disordered" evidence="8">
    <location>
        <begin position="277"/>
        <end position="373"/>
    </location>
</feature>
<feature type="domain" description="TRASH" evidence="9">
    <location>
        <begin position="469"/>
        <end position="504"/>
    </location>
</feature>